<dbReference type="EMBL" id="CM008971">
    <property type="protein sequence ID" value="PNW77848.1"/>
    <property type="molecule type" value="Genomic_DNA"/>
</dbReference>
<feature type="region of interest" description="Disordered" evidence="1">
    <location>
        <begin position="73"/>
        <end position="114"/>
    </location>
</feature>
<dbReference type="ExpressionAtlas" id="A0A2K3DBD7">
    <property type="expression patterns" value="baseline and differential"/>
</dbReference>
<dbReference type="InParanoid" id="A0A2K3DBD7"/>
<feature type="region of interest" description="Disordered" evidence="1">
    <location>
        <begin position="1"/>
        <end position="60"/>
    </location>
</feature>
<dbReference type="KEGG" id="cre:CHLRE_10g454200v5"/>
<dbReference type="Proteomes" id="UP000006906">
    <property type="component" value="Chromosome 10"/>
</dbReference>
<organism evidence="2 3">
    <name type="scientific">Chlamydomonas reinhardtii</name>
    <name type="common">Chlamydomonas smithii</name>
    <dbReference type="NCBI Taxonomy" id="3055"/>
    <lineage>
        <taxon>Eukaryota</taxon>
        <taxon>Viridiplantae</taxon>
        <taxon>Chlorophyta</taxon>
        <taxon>core chlorophytes</taxon>
        <taxon>Chlorophyceae</taxon>
        <taxon>CS clade</taxon>
        <taxon>Chlamydomonadales</taxon>
        <taxon>Chlamydomonadaceae</taxon>
        <taxon>Chlamydomonas</taxon>
    </lineage>
</organism>
<feature type="compositionally biased region" description="Low complexity" evidence="1">
    <location>
        <begin position="30"/>
        <end position="58"/>
    </location>
</feature>
<accession>A0A2K3DBD7</accession>
<dbReference type="OrthoDB" id="535320at2759"/>
<dbReference type="GeneID" id="5724090"/>
<dbReference type="AlphaFoldDB" id="A0A2K3DBD7"/>
<name>A0A2K3DBD7_CHLRE</name>
<evidence type="ECO:0000256" key="1">
    <source>
        <dbReference type="SAM" id="MobiDB-lite"/>
    </source>
</evidence>
<evidence type="ECO:0000313" key="3">
    <source>
        <dbReference type="Proteomes" id="UP000006906"/>
    </source>
</evidence>
<reference evidence="2 3" key="1">
    <citation type="journal article" date="2007" name="Science">
        <title>The Chlamydomonas genome reveals the evolution of key animal and plant functions.</title>
        <authorList>
            <person name="Merchant S.S."/>
            <person name="Prochnik S.E."/>
            <person name="Vallon O."/>
            <person name="Harris E.H."/>
            <person name="Karpowicz S.J."/>
            <person name="Witman G.B."/>
            <person name="Terry A."/>
            <person name="Salamov A."/>
            <person name="Fritz-Laylin L.K."/>
            <person name="Marechal-Drouard L."/>
            <person name="Marshall W.F."/>
            <person name="Qu L.H."/>
            <person name="Nelson D.R."/>
            <person name="Sanderfoot A.A."/>
            <person name="Spalding M.H."/>
            <person name="Kapitonov V.V."/>
            <person name="Ren Q."/>
            <person name="Ferris P."/>
            <person name="Lindquist E."/>
            <person name="Shapiro H."/>
            <person name="Lucas S.M."/>
            <person name="Grimwood J."/>
            <person name="Schmutz J."/>
            <person name="Cardol P."/>
            <person name="Cerutti H."/>
            <person name="Chanfreau G."/>
            <person name="Chen C.L."/>
            <person name="Cognat V."/>
            <person name="Croft M.T."/>
            <person name="Dent R."/>
            <person name="Dutcher S."/>
            <person name="Fernandez E."/>
            <person name="Fukuzawa H."/>
            <person name="Gonzalez-Ballester D."/>
            <person name="Gonzalez-Halphen D."/>
            <person name="Hallmann A."/>
            <person name="Hanikenne M."/>
            <person name="Hippler M."/>
            <person name="Inwood W."/>
            <person name="Jabbari K."/>
            <person name="Kalanon M."/>
            <person name="Kuras R."/>
            <person name="Lefebvre P.A."/>
            <person name="Lemaire S.D."/>
            <person name="Lobanov A.V."/>
            <person name="Lohr M."/>
            <person name="Manuell A."/>
            <person name="Meier I."/>
            <person name="Mets L."/>
            <person name="Mittag M."/>
            <person name="Mittelmeier T."/>
            <person name="Moroney J.V."/>
            <person name="Moseley J."/>
            <person name="Napoli C."/>
            <person name="Nedelcu A.M."/>
            <person name="Niyogi K."/>
            <person name="Novoselov S.V."/>
            <person name="Paulsen I.T."/>
            <person name="Pazour G."/>
            <person name="Purton S."/>
            <person name="Ral J.P."/>
            <person name="Riano-Pachon D.M."/>
            <person name="Riekhof W."/>
            <person name="Rymarquis L."/>
            <person name="Schroda M."/>
            <person name="Stern D."/>
            <person name="Umen J."/>
            <person name="Willows R."/>
            <person name="Wilson N."/>
            <person name="Zimmer S.L."/>
            <person name="Allmer J."/>
            <person name="Balk J."/>
            <person name="Bisova K."/>
            <person name="Chen C.J."/>
            <person name="Elias M."/>
            <person name="Gendler K."/>
            <person name="Hauser C."/>
            <person name="Lamb M.R."/>
            <person name="Ledford H."/>
            <person name="Long J.C."/>
            <person name="Minagawa J."/>
            <person name="Page M.D."/>
            <person name="Pan J."/>
            <person name="Pootakham W."/>
            <person name="Roje S."/>
            <person name="Rose A."/>
            <person name="Stahlberg E."/>
            <person name="Terauchi A.M."/>
            <person name="Yang P."/>
            <person name="Ball S."/>
            <person name="Bowler C."/>
            <person name="Dieckmann C.L."/>
            <person name="Gladyshev V.N."/>
            <person name="Green P."/>
            <person name="Jorgensen R."/>
            <person name="Mayfield S."/>
            <person name="Mueller-Roeber B."/>
            <person name="Rajamani S."/>
            <person name="Sayre R.T."/>
            <person name="Brokstein P."/>
            <person name="Dubchak I."/>
            <person name="Goodstein D."/>
            <person name="Hornick L."/>
            <person name="Huang Y.W."/>
            <person name="Jhaveri J."/>
            <person name="Luo Y."/>
            <person name="Martinez D."/>
            <person name="Ngau W.C."/>
            <person name="Otillar B."/>
            <person name="Poliakov A."/>
            <person name="Porter A."/>
            <person name="Szajkowski L."/>
            <person name="Werner G."/>
            <person name="Zhou K."/>
            <person name="Grigoriev I.V."/>
            <person name="Rokhsar D.S."/>
            <person name="Grossman A.R."/>
        </authorList>
    </citation>
    <scope>NUCLEOTIDE SEQUENCE [LARGE SCALE GENOMIC DNA]</scope>
    <source>
        <strain evidence="3">CC-503</strain>
    </source>
</reference>
<evidence type="ECO:0000313" key="2">
    <source>
        <dbReference type="EMBL" id="PNW77848.1"/>
    </source>
</evidence>
<keyword evidence="3" id="KW-1185">Reference proteome</keyword>
<proteinExistence type="predicted"/>
<gene>
    <name evidence="2" type="ORF">CHLRE_10g454200v5</name>
</gene>
<dbReference type="Gramene" id="PNW77848">
    <property type="protein sequence ID" value="PNW77848"/>
    <property type="gene ID" value="CHLRE_10g454200v5"/>
</dbReference>
<protein>
    <submittedName>
        <fullName evidence="2">Uncharacterized protein</fullName>
    </submittedName>
</protein>
<sequence>MAYKPVDYSKWDNIDTDSDSDDGRAPVPAPRRAAATPAAPAAPAAAPAAAAAAAAAPPERTFESFPVGAAVTVLGPQDREGRPSNATQPGFYRQTPVQPLPSRARPAPLPETPRPGEVVCTYAPCSGDTSCQFFRTTSLPRDHAAFTQGVPSPVAALVGLPLLVHRLDPRRALTIPRSPTYDNQRVTYMMIEPHTGFAPGKWQQGVGSAVLVRADRKPLPRQHVEAFWEFCQHLLDMFGGGDTPNPAEDMSPAAWQMFFDMYKADNAERRPEWRDVWRPWEAPPPPDVD</sequence>
<dbReference type="RefSeq" id="XP_042920421.1">
    <property type="nucleotide sequence ID" value="XM_043067024.1"/>
</dbReference>